<dbReference type="GO" id="GO:0022857">
    <property type="term" value="F:transmembrane transporter activity"/>
    <property type="evidence" value="ECO:0007669"/>
    <property type="project" value="TreeGrafter"/>
</dbReference>
<comment type="subcellular location">
    <subcellularLocation>
        <location evidence="1">Cell inner membrane</location>
        <topology evidence="1">Multi-pass membrane protein</topology>
    </subcellularLocation>
</comment>
<evidence type="ECO:0000256" key="3">
    <source>
        <dbReference type="ARBA" id="ARBA00022475"/>
    </source>
</evidence>
<keyword evidence="3" id="KW-1003">Cell membrane</keyword>
<evidence type="ECO:0000256" key="9">
    <source>
        <dbReference type="ARBA" id="ARBA00023136"/>
    </source>
</evidence>
<dbReference type="InterPro" id="IPR015854">
    <property type="entry name" value="ABC_transpr_LolD-like"/>
</dbReference>
<dbReference type="SUPFAM" id="SSF52540">
    <property type="entry name" value="P-loop containing nucleoside triphosphate hydrolases"/>
    <property type="match status" value="1"/>
</dbReference>
<dbReference type="FunFam" id="3.40.50.300:FF:000032">
    <property type="entry name" value="Export ABC transporter ATP-binding protein"/>
    <property type="match status" value="1"/>
</dbReference>
<dbReference type="SMART" id="SM00382">
    <property type="entry name" value="AAA"/>
    <property type="match status" value="1"/>
</dbReference>
<dbReference type="Proteomes" id="UP000242699">
    <property type="component" value="Unassembled WGS sequence"/>
</dbReference>
<gene>
    <name evidence="13" type="ORF">C7B43_00125</name>
</gene>
<dbReference type="Pfam" id="PF00005">
    <property type="entry name" value="ABC_tran"/>
    <property type="match status" value="1"/>
</dbReference>
<keyword evidence="4" id="KW-0997">Cell inner membrane</keyword>
<feature type="domain" description="ABC transporter" evidence="12">
    <location>
        <begin position="18"/>
        <end position="257"/>
    </location>
</feature>
<organism evidence="13 14">
    <name type="scientific">Sulfobacillus benefaciens</name>
    <dbReference type="NCBI Taxonomy" id="453960"/>
    <lineage>
        <taxon>Bacteria</taxon>
        <taxon>Bacillati</taxon>
        <taxon>Bacillota</taxon>
        <taxon>Clostridia</taxon>
        <taxon>Eubacteriales</taxon>
        <taxon>Clostridiales Family XVII. Incertae Sedis</taxon>
        <taxon>Sulfobacillus</taxon>
    </lineage>
</organism>
<dbReference type="PANTHER" id="PTHR24220:SF86">
    <property type="entry name" value="ABC TRANSPORTER ABCH.1"/>
    <property type="match status" value="1"/>
</dbReference>
<feature type="transmembrane region" description="Helical" evidence="11">
    <location>
        <begin position="640"/>
        <end position="662"/>
    </location>
</feature>
<dbReference type="GO" id="GO:0005524">
    <property type="term" value="F:ATP binding"/>
    <property type="evidence" value="ECO:0007669"/>
    <property type="project" value="UniProtKB-KW"/>
</dbReference>
<dbReference type="InterPro" id="IPR003593">
    <property type="entry name" value="AAA+_ATPase"/>
</dbReference>
<dbReference type="GO" id="GO:0005886">
    <property type="term" value="C:plasma membrane"/>
    <property type="evidence" value="ECO:0007669"/>
    <property type="project" value="UniProtKB-SubCell"/>
</dbReference>
<keyword evidence="8 11" id="KW-1133">Transmembrane helix</keyword>
<keyword evidence="9 11" id="KW-0472">Membrane</keyword>
<evidence type="ECO:0000256" key="1">
    <source>
        <dbReference type="ARBA" id="ARBA00004429"/>
    </source>
</evidence>
<evidence type="ECO:0000259" key="12">
    <source>
        <dbReference type="PROSITE" id="PS50893"/>
    </source>
</evidence>
<evidence type="ECO:0000256" key="10">
    <source>
        <dbReference type="ARBA" id="ARBA00038388"/>
    </source>
</evidence>
<dbReference type="AlphaFoldDB" id="A0A2T2XB26"/>
<dbReference type="Gene3D" id="3.40.50.300">
    <property type="entry name" value="P-loop containing nucleotide triphosphate hydrolases"/>
    <property type="match status" value="1"/>
</dbReference>
<reference evidence="13 14" key="1">
    <citation type="journal article" date="2014" name="BMC Genomics">
        <title>Comparison of environmental and isolate Sulfobacillus genomes reveals diverse carbon, sulfur, nitrogen, and hydrogen metabolisms.</title>
        <authorList>
            <person name="Justice N.B."/>
            <person name="Norman A."/>
            <person name="Brown C.T."/>
            <person name="Singh A."/>
            <person name="Thomas B.C."/>
            <person name="Banfield J.F."/>
        </authorList>
    </citation>
    <scope>NUCLEOTIDE SEQUENCE [LARGE SCALE GENOMIC DNA]</scope>
    <source>
        <strain evidence="13">AMDSBA1</strain>
    </source>
</reference>
<evidence type="ECO:0000256" key="6">
    <source>
        <dbReference type="ARBA" id="ARBA00022741"/>
    </source>
</evidence>
<evidence type="ECO:0000256" key="2">
    <source>
        <dbReference type="ARBA" id="ARBA00022448"/>
    </source>
</evidence>
<feature type="transmembrane region" description="Helical" evidence="11">
    <location>
        <begin position="595"/>
        <end position="620"/>
    </location>
</feature>
<proteinExistence type="inferred from homology"/>
<dbReference type="InterPro" id="IPR017871">
    <property type="entry name" value="ABC_transporter-like_CS"/>
</dbReference>
<evidence type="ECO:0000256" key="5">
    <source>
        <dbReference type="ARBA" id="ARBA00022692"/>
    </source>
</evidence>
<evidence type="ECO:0000256" key="8">
    <source>
        <dbReference type="ARBA" id="ARBA00022989"/>
    </source>
</evidence>
<comment type="caution">
    <text evidence="13">The sequence shown here is derived from an EMBL/GenBank/DDBJ whole genome shotgun (WGS) entry which is preliminary data.</text>
</comment>
<dbReference type="InterPro" id="IPR027417">
    <property type="entry name" value="P-loop_NTPase"/>
</dbReference>
<dbReference type="CDD" id="cd03255">
    <property type="entry name" value="ABC_MJ0796_LolCDE_FtsE"/>
    <property type="match status" value="1"/>
</dbReference>
<dbReference type="Pfam" id="PF12704">
    <property type="entry name" value="MacB_PCD"/>
    <property type="match status" value="1"/>
</dbReference>
<keyword evidence="13" id="KW-0449">Lipoprotein</keyword>
<keyword evidence="7 13" id="KW-0067">ATP-binding</keyword>
<dbReference type="PROSITE" id="PS50893">
    <property type="entry name" value="ABC_TRANSPORTER_2"/>
    <property type="match status" value="1"/>
</dbReference>
<dbReference type="InterPro" id="IPR003439">
    <property type="entry name" value="ABC_transporter-like_ATP-bd"/>
</dbReference>
<evidence type="ECO:0000256" key="7">
    <source>
        <dbReference type="ARBA" id="ARBA00022840"/>
    </source>
</evidence>
<evidence type="ECO:0000313" key="13">
    <source>
        <dbReference type="EMBL" id="PSR31668.1"/>
    </source>
</evidence>
<dbReference type="GO" id="GO:0098796">
    <property type="term" value="C:membrane protein complex"/>
    <property type="evidence" value="ECO:0007669"/>
    <property type="project" value="UniProtKB-ARBA"/>
</dbReference>
<dbReference type="Pfam" id="PF02687">
    <property type="entry name" value="FtsX"/>
    <property type="match status" value="1"/>
</dbReference>
<protein>
    <submittedName>
        <fullName evidence="13">Lipoprotein ABC transporter ATP-binding protein</fullName>
    </submittedName>
</protein>
<accession>A0A2T2XB26</accession>
<dbReference type="InterPro" id="IPR025857">
    <property type="entry name" value="MacB_PCD"/>
</dbReference>
<dbReference type="InterPro" id="IPR003838">
    <property type="entry name" value="ABC3_permease_C"/>
</dbReference>
<dbReference type="PROSITE" id="PS00211">
    <property type="entry name" value="ABC_TRANSPORTER_1"/>
    <property type="match status" value="1"/>
</dbReference>
<keyword evidence="6" id="KW-0547">Nucleotide-binding</keyword>
<feature type="transmembrane region" description="Helical" evidence="11">
    <location>
        <begin position="278"/>
        <end position="301"/>
    </location>
</feature>
<evidence type="ECO:0000256" key="11">
    <source>
        <dbReference type="SAM" id="Phobius"/>
    </source>
</evidence>
<sequence>MPYDSTSPLPPGETEPLVRIDHVTKEYLRGNEKVIALRDVSFSISYGTVAVVLGPSGGGKSTLLHILGGMDRPTTGSIYVLGQDISGWTSDQLAKYRRETVGFIFQSFHLITNMTALENVELPLMLAGVPKETRRLRAMELLDRVGLADRQNHKPGELSGGQAQRVAIARALAADPPLILADEPTGNLDSQSGQEIMSLLTALAHEDGHCVVIVTHNEDFVPYADHVLRIKDGNVQEQVQNRPSATAEIQRGNLGHARWLTLYALAWHSLVKRLARGLLTGLGIAIGVAAMVLLIGLGSGLKSNVVQGVLSLGPLNAINVAPEAAKSQSGGFLGPSVVSGPSHPITQKTLVRFAHLPDARGAYLNVTFVAGATYRGRSTTAALNPLPPVKFWSVPGVLPTTLKGRVSSKPLHVLLPESVAEALVGGTHPQVGRLLGKTIVLHIETVSGGLFSGQGLTGPAHPIRNQSVIVMGIINSGLGFVPYSTAETWFKDFSSNARHLHYPGATVLARSLSQVAPLSHQIGAMGYSTTTLQQALHSIDKSFSLIETGLGAVGGIALVVAGLMIGVVMSMAVLERRREIGILRAIGARRRDISRLFLLEALSIGLIGGIVGIAIGAGVGSGINVLVQHSSQVAHGIFTLPLWLVGIGLLFGGGISIIAGAVPASHASSLNPVDALRQE</sequence>
<keyword evidence="2" id="KW-0813">Transport</keyword>
<feature type="transmembrane region" description="Helical" evidence="11">
    <location>
        <begin position="550"/>
        <end position="574"/>
    </location>
</feature>
<evidence type="ECO:0000313" key="14">
    <source>
        <dbReference type="Proteomes" id="UP000242699"/>
    </source>
</evidence>
<name>A0A2T2XB26_9FIRM</name>
<dbReference type="InterPro" id="IPR017911">
    <property type="entry name" value="MacB-like_ATP-bd"/>
</dbReference>
<comment type="similarity">
    <text evidence="10">Belongs to the ABC transporter superfamily. Macrolide exporter (TC 3.A.1.122) family.</text>
</comment>
<keyword evidence="5 11" id="KW-0812">Transmembrane</keyword>
<dbReference type="GO" id="GO:0016887">
    <property type="term" value="F:ATP hydrolysis activity"/>
    <property type="evidence" value="ECO:0007669"/>
    <property type="project" value="InterPro"/>
</dbReference>
<dbReference type="EMBL" id="PXYT01000001">
    <property type="protein sequence ID" value="PSR31668.1"/>
    <property type="molecule type" value="Genomic_DNA"/>
</dbReference>
<dbReference type="PANTHER" id="PTHR24220">
    <property type="entry name" value="IMPORT ATP-BINDING PROTEIN"/>
    <property type="match status" value="1"/>
</dbReference>
<evidence type="ECO:0000256" key="4">
    <source>
        <dbReference type="ARBA" id="ARBA00022519"/>
    </source>
</evidence>